<dbReference type="InterPro" id="IPR014729">
    <property type="entry name" value="Rossmann-like_a/b/a_fold"/>
</dbReference>
<dbReference type="InterPro" id="IPR006016">
    <property type="entry name" value="UspA"/>
</dbReference>
<dbReference type="AlphaFoldDB" id="M0NE12"/>
<reference evidence="3 4" key="1">
    <citation type="journal article" date="2014" name="PLoS Genet.">
        <title>Phylogenetically driven sequencing of extremely halophilic archaea reveals strategies for static and dynamic osmo-response.</title>
        <authorList>
            <person name="Becker E.A."/>
            <person name="Seitzer P.M."/>
            <person name="Tritt A."/>
            <person name="Larsen D."/>
            <person name="Krusor M."/>
            <person name="Yao A.I."/>
            <person name="Wu D."/>
            <person name="Madern D."/>
            <person name="Eisen J.A."/>
            <person name="Darling A.E."/>
            <person name="Facciotti M.T."/>
        </authorList>
    </citation>
    <scope>NUCLEOTIDE SEQUENCE [LARGE SCALE GENOMIC DNA]</scope>
    <source>
        <strain evidence="3 4">JCM 13552</strain>
    </source>
</reference>
<evidence type="ECO:0000313" key="4">
    <source>
        <dbReference type="Proteomes" id="UP000011680"/>
    </source>
</evidence>
<comment type="similarity">
    <text evidence="1">Belongs to the universal stress protein A family.</text>
</comment>
<dbReference type="PRINTS" id="PR01438">
    <property type="entry name" value="UNVRSLSTRESS"/>
</dbReference>
<proteinExistence type="inferred from homology"/>
<dbReference type="Pfam" id="PF00582">
    <property type="entry name" value="Usp"/>
    <property type="match status" value="1"/>
</dbReference>
<dbReference type="SUPFAM" id="SSF52402">
    <property type="entry name" value="Adenine nucleotide alpha hydrolases-like"/>
    <property type="match status" value="1"/>
</dbReference>
<evidence type="ECO:0000313" key="3">
    <source>
        <dbReference type="EMBL" id="EMA56066.1"/>
    </source>
</evidence>
<dbReference type="STRING" id="1227457.C451_04226"/>
<dbReference type="eggNOG" id="arCOG02053">
    <property type="taxonomic scope" value="Archaea"/>
</dbReference>
<sequence>MYSQEKITVLHVMQPFEPETAEEGQPEYDEMDEWYETHHAEAERILDEAHELASEYETDISTVINIGEPWRMIVSYVEENDVEHVIMGSHGRKEDSPLPLGSVAETVMRRAPVLVSIVR</sequence>
<comment type="caution">
    <text evidence="3">The sequence shown here is derived from an EMBL/GenBank/DDBJ whole genome shotgun (WGS) entry which is preliminary data.</text>
</comment>
<evidence type="ECO:0000259" key="2">
    <source>
        <dbReference type="Pfam" id="PF00582"/>
    </source>
</evidence>
<dbReference type="PANTHER" id="PTHR46268:SF24">
    <property type="entry name" value="UNIVERSAL STRESS PROTEIN"/>
    <property type="match status" value="1"/>
</dbReference>
<feature type="domain" description="UspA" evidence="2">
    <location>
        <begin position="5"/>
        <end position="119"/>
    </location>
</feature>
<protein>
    <recommendedName>
        <fullName evidence="2">UspA domain-containing protein</fullName>
    </recommendedName>
</protein>
<dbReference type="EMBL" id="AOMF01000094">
    <property type="protein sequence ID" value="EMA56066.1"/>
    <property type="molecule type" value="Genomic_DNA"/>
</dbReference>
<dbReference type="Proteomes" id="UP000011680">
    <property type="component" value="Unassembled WGS sequence"/>
</dbReference>
<keyword evidence="4" id="KW-1185">Reference proteome</keyword>
<dbReference type="Gene3D" id="3.40.50.620">
    <property type="entry name" value="HUPs"/>
    <property type="match status" value="1"/>
</dbReference>
<dbReference type="CDD" id="cd00293">
    <property type="entry name" value="USP-like"/>
    <property type="match status" value="1"/>
</dbReference>
<organism evidence="3 4">
    <name type="scientific">Halococcus thailandensis JCM 13552</name>
    <dbReference type="NCBI Taxonomy" id="1227457"/>
    <lineage>
        <taxon>Archaea</taxon>
        <taxon>Methanobacteriati</taxon>
        <taxon>Methanobacteriota</taxon>
        <taxon>Stenosarchaea group</taxon>
        <taxon>Halobacteria</taxon>
        <taxon>Halobacteriales</taxon>
        <taxon>Halococcaceae</taxon>
        <taxon>Halococcus</taxon>
    </lineage>
</organism>
<dbReference type="InterPro" id="IPR006015">
    <property type="entry name" value="Universal_stress_UspA"/>
</dbReference>
<dbReference type="PANTHER" id="PTHR46268">
    <property type="entry name" value="STRESS RESPONSE PROTEIN NHAX"/>
    <property type="match status" value="1"/>
</dbReference>
<name>M0NE12_9EURY</name>
<gene>
    <name evidence="3" type="ORF">C451_04226</name>
</gene>
<evidence type="ECO:0000256" key="1">
    <source>
        <dbReference type="ARBA" id="ARBA00008791"/>
    </source>
</evidence>
<accession>M0NE12</accession>